<protein>
    <recommendedName>
        <fullName evidence="5">Lipoprotein</fullName>
    </recommendedName>
</protein>
<dbReference type="AlphaFoldDB" id="A0A9X1W8P5"/>
<gene>
    <name evidence="3" type="ORF">LNL84_05705</name>
</gene>
<name>A0A9X1W8P5_9VIBR</name>
<dbReference type="RefSeq" id="WP_244355765.1">
    <property type="nucleotide sequence ID" value="NZ_JAJNNZ010000003.1"/>
</dbReference>
<sequence>MKNYILAFVSVLALTACGGGGGGGGSTDNSAGPSDEGGNPAGDTGTTTPSTEVVTEVVPSKKTSELVVPEGFSYHPVDVVEITVDVSSLSTNRAYLSVYAGYSGDINTGLQADYGTRIAESPLSAGVASMDFSTPEHIDQLLIEVWFYDGTDPIQQLVSTSDTSINWVY</sequence>
<feature type="chain" id="PRO_5040840336" description="Lipoprotein" evidence="2">
    <location>
        <begin position="19"/>
        <end position="169"/>
    </location>
</feature>
<proteinExistence type="predicted"/>
<evidence type="ECO:0008006" key="5">
    <source>
        <dbReference type="Google" id="ProtNLM"/>
    </source>
</evidence>
<keyword evidence="2" id="KW-0732">Signal</keyword>
<evidence type="ECO:0000256" key="2">
    <source>
        <dbReference type="SAM" id="SignalP"/>
    </source>
</evidence>
<feature type="region of interest" description="Disordered" evidence="1">
    <location>
        <begin position="22"/>
        <end position="51"/>
    </location>
</feature>
<evidence type="ECO:0000313" key="3">
    <source>
        <dbReference type="EMBL" id="MCJ2376327.1"/>
    </source>
</evidence>
<evidence type="ECO:0000313" key="4">
    <source>
        <dbReference type="Proteomes" id="UP001139488"/>
    </source>
</evidence>
<reference evidence="3" key="1">
    <citation type="submission" date="2021-11" db="EMBL/GenBank/DDBJ databases">
        <title>Vibrio ZSDE26 sp. nov. and Vibrio ZSDZ34 sp. nov., isolated from coastal seawater in Qingdao.</title>
        <authorList>
            <person name="Zhang P."/>
        </authorList>
    </citation>
    <scope>NUCLEOTIDE SEQUENCE</scope>
    <source>
        <strain evidence="3">ZSDZ34</strain>
    </source>
</reference>
<accession>A0A9X1W8P5</accession>
<dbReference type="Proteomes" id="UP001139488">
    <property type="component" value="Unassembled WGS sequence"/>
</dbReference>
<keyword evidence="4" id="KW-1185">Reference proteome</keyword>
<organism evidence="3 4">
    <name type="scientific">Vibrio gelatinilyticus</name>
    <dbReference type="NCBI Taxonomy" id="2893468"/>
    <lineage>
        <taxon>Bacteria</taxon>
        <taxon>Pseudomonadati</taxon>
        <taxon>Pseudomonadota</taxon>
        <taxon>Gammaproteobacteria</taxon>
        <taxon>Vibrionales</taxon>
        <taxon>Vibrionaceae</taxon>
        <taxon>Vibrio</taxon>
    </lineage>
</organism>
<comment type="caution">
    <text evidence="3">The sequence shown here is derived from an EMBL/GenBank/DDBJ whole genome shotgun (WGS) entry which is preliminary data.</text>
</comment>
<feature type="signal peptide" evidence="2">
    <location>
        <begin position="1"/>
        <end position="18"/>
    </location>
</feature>
<dbReference type="PROSITE" id="PS51257">
    <property type="entry name" value="PROKAR_LIPOPROTEIN"/>
    <property type="match status" value="1"/>
</dbReference>
<evidence type="ECO:0000256" key="1">
    <source>
        <dbReference type="SAM" id="MobiDB-lite"/>
    </source>
</evidence>
<dbReference type="EMBL" id="JAJNNZ010000003">
    <property type="protein sequence ID" value="MCJ2376327.1"/>
    <property type="molecule type" value="Genomic_DNA"/>
</dbReference>